<dbReference type="Gene3D" id="1.20.920.10">
    <property type="entry name" value="Bromodomain-like"/>
    <property type="match status" value="2"/>
</dbReference>
<dbReference type="RefSeq" id="XP_067546146.1">
    <property type="nucleotide sequence ID" value="XM_067693757.1"/>
</dbReference>
<feature type="domain" description="Bromo" evidence="10">
    <location>
        <begin position="191"/>
        <end position="269"/>
    </location>
</feature>
<keyword evidence="5 8" id="KW-0103">Bromodomain</keyword>
<dbReference type="PROSITE" id="PS50014">
    <property type="entry name" value="BROMODOMAIN_2"/>
    <property type="match status" value="2"/>
</dbReference>
<dbReference type="GO" id="GO:0016586">
    <property type="term" value="C:RSC-type complex"/>
    <property type="evidence" value="ECO:0007669"/>
    <property type="project" value="InterPro"/>
</dbReference>
<evidence type="ECO:0000256" key="2">
    <source>
        <dbReference type="ARBA" id="ARBA00022737"/>
    </source>
</evidence>
<reference evidence="11 12" key="1">
    <citation type="submission" date="2020-12" db="EMBL/GenBank/DDBJ databases">
        <title>Effect of drift, selection, and recombination on the evolution of hybrid genomes in Candida yeast pathogens.</title>
        <authorList>
            <person name="Mixao V."/>
            <person name="Ksiezopolska E."/>
            <person name="Saus E."/>
            <person name="Boekhout T."/>
            <person name="Gacser A."/>
            <person name="Gabaldon T."/>
        </authorList>
    </citation>
    <scope>NUCLEOTIDE SEQUENCE [LARGE SCALE GENOMIC DNA]</scope>
    <source>
        <strain evidence="11 12">BP57</strain>
    </source>
</reference>
<gene>
    <name evidence="11" type="ORF">I9W82_004663</name>
</gene>
<keyword evidence="3" id="KW-0156">Chromatin regulator</keyword>
<organism evidence="11 12">
    <name type="scientific">Candida metapsilosis</name>
    <dbReference type="NCBI Taxonomy" id="273372"/>
    <lineage>
        <taxon>Eukaryota</taxon>
        <taxon>Fungi</taxon>
        <taxon>Dikarya</taxon>
        <taxon>Ascomycota</taxon>
        <taxon>Saccharomycotina</taxon>
        <taxon>Pichiomycetes</taxon>
        <taxon>Debaryomycetaceae</taxon>
        <taxon>Candida/Lodderomyces clade</taxon>
        <taxon>Candida</taxon>
    </lineage>
</organism>
<dbReference type="AlphaFoldDB" id="A0A8H7ZCQ3"/>
<dbReference type="SUPFAM" id="SSF47370">
    <property type="entry name" value="Bromodomain"/>
    <property type="match status" value="2"/>
</dbReference>
<evidence type="ECO:0000256" key="7">
    <source>
        <dbReference type="ARBA" id="ARBA00023242"/>
    </source>
</evidence>
<feature type="region of interest" description="Disordered" evidence="9">
    <location>
        <begin position="314"/>
        <end position="354"/>
    </location>
</feature>
<evidence type="ECO:0000313" key="11">
    <source>
        <dbReference type="EMBL" id="KAG5417030.1"/>
    </source>
</evidence>
<dbReference type="GO" id="GO:0006368">
    <property type="term" value="P:transcription elongation by RNA polymerase II"/>
    <property type="evidence" value="ECO:0007669"/>
    <property type="project" value="TreeGrafter"/>
</dbReference>
<comment type="subcellular location">
    <subcellularLocation>
        <location evidence="1">Nucleus</location>
    </subcellularLocation>
</comment>
<keyword evidence="2" id="KW-0677">Repeat</keyword>
<dbReference type="PANTHER" id="PTHR16062">
    <property type="entry name" value="SWI/SNF-RELATED"/>
    <property type="match status" value="1"/>
</dbReference>
<evidence type="ECO:0000256" key="8">
    <source>
        <dbReference type="PROSITE-ProRule" id="PRU00035"/>
    </source>
</evidence>
<feature type="compositionally biased region" description="Basic and acidic residues" evidence="9">
    <location>
        <begin position="342"/>
        <end position="354"/>
    </location>
</feature>
<evidence type="ECO:0000256" key="5">
    <source>
        <dbReference type="ARBA" id="ARBA00023117"/>
    </source>
</evidence>
<evidence type="ECO:0000256" key="3">
    <source>
        <dbReference type="ARBA" id="ARBA00022853"/>
    </source>
</evidence>
<dbReference type="InterPro" id="IPR037382">
    <property type="entry name" value="Rsc/polybromo"/>
</dbReference>
<dbReference type="OrthoDB" id="1742084at2759"/>
<dbReference type="Pfam" id="PF00439">
    <property type="entry name" value="Bromodomain"/>
    <property type="match status" value="2"/>
</dbReference>
<feature type="domain" description="Bromo" evidence="10">
    <location>
        <begin position="45"/>
        <end position="116"/>
    </location>
</feature>
<evidence type="ECO:0000256" key="6">
    <source>
        <dbReference type="ARBA" id="ARBA00023163"/>
    </source>
</evidence>
<name>A0A8H7ZCQ3_9ASCO</name>
<dbReference type="SMART" id="SM00297">
    <property type="entry name" value="BROMO"/>
    <property type="match status" value="2"/>
</dbReference>
<dbReference type="GO" id="GO:0003682">
    <property type="term" value="F:chromatin binding"/>
    <property type="evidence" value="ECO:0007669"/>
    <property type="project" value="TreeGrafter"/>
</dbReference>
<evidence type="ECO:0000313" key="12">
    <source>
        <dbReference type="Proteomes" id="UP000669133"/>
    </source>
</evidence>
<proteinExistence type="predicted"/>
<feature type="compositionally biased region" description="Acidic residues" evidence="9">
    <location>
        <begin position="322"/>
        <end position="333"/>
    </location>
</feature>
<evidence type="ECO:0000256" key="4">
    <source>
        <dbReference type="ARBA" id="ARBA00023015"/>
    </source>
</evidence>
<dbReference type="CDD" id="cd04369">
    <property type="entry name" value="Bromodomain"/>
    <property type="match status" value="2"/>
</dbReference>
<evidence type="ECO:0000259" key="10">
    <source>
        <dbReference type="PROSITE" id="PS50014"/>
    </source>
</evidence>
<dbReference type="InterPro" id="IPR001487">
    <property type="entry name" value="Bromodomain"/>
</dbReference>
<keyword evidence="6" id="KW-0804">Transcription</keyword>
<dbReference type="GeneID" id="93653292"/>
<keyword evidence="4" id="KW-0805">Transcription regulation</keyword>
<sequence length="602" mass="67842">MPPKRKTNVSPPSASKKLKASAHLPEENKAFYQSTINLVLDLREEEEQLAAAFVKLPSKKLYPDYYHLIKSPISINEIQKRIHTRYTGESTDEFLDDFKLLLDNAATYNDADSWIVANAKKIVEFVTDQVTAYENSPPADTKHPKIKLTLKNPSSVSPANSASKEEEVTFGKLPELCANLLKDVIDHEFEEIGVISGPFLDEVDQDIYTDYSMFVSKPMAFNTLLSMLEAKKLFSPKYPLADNLQKFHDTATLIFTNAKAYNNEESQIHQDAILLQEYFEGQYDKLRKRVEAVEVNKQKAPKLKISLNKNLDKKPRRTVSNVDDDDDDDDDEVHDVSSSTFDEGRNKGRVKLESEPSIKPPVEIHLDKTTENTMGKTLPTLLESNSIIQESSIFSSPAILSHIAKYAQDKLDASLSNQTSSETEVKRSLFPAQAQQSIATLFSYKVPANGYVDQSYTVSLPNDVSPYISLKTSLHHLLYLVKEPDLTDGHGYLNSTSDVDFQCSLTVNGEVLNQPNDCFEETKDDENLLAVQYDVKLAHGLNMLTFECKVAPSLSRKVKNTIVQEQPDEHSGSRHTRHQLQQMKMSWDVESITFFVVCNSAN</sequence>
<evidence type="ECO:0000256" key="1">
    <source>
        <dbReference type="ARBA" id="ARBA00004123"/>
    </source>
</evidence>
<comment type="caution">
    <text evidence="11">The sequence shown here is derived from an EMBL/GenBank/DDBJ whole genome shotgun (WGS) entry which is preliminary data.</text>
</comment>
<protein>
    <recommendedName>
        <fullName evidence="10">Bromo domain-containing protein</fullName>
    </recommendedName>
</protein>
<evidence type="ECO:0000256" key="9">
    <source>
        <dbReference type="SAM" id="MobiDB-lite"/>
    </source>
</evidence>
<dbReference type="PRINTS" id="PR00503">
    <property type="entry name" value="BROMODOMAIN"/>
</dbReference>
<dbReference type="Proteomes" id="UP000669133">
    <property type="component" value="Unassembled WGS sequence"/>
</dbReference>
<accession>A0A8H7ZCQ3</accession>
<keyword evidence="12" id="KW-1185">Reference proteome</keyword>
<dbReference type="EMBL" id="JAEOAQ010000007">
    <property type="protein sequence ID" value="KAG5417030.1"/>
    <property type="molecule type" value="Genomic_DNA"/>
</dbReference>
<dbReference type="InterPro" id="IPR036427">
    <property type="entry name" value="Bromodomain-like_sf"/>
</dbReference>
<dbReference type="PANTHER" id="PTHR16062:SF19">
    <property type="entry name" value="PROTEIN POLYBROMO-1"/>
    <property type="match status" value="1"/>
</dbReference>
<dbReference type="GO" id="GO:0006338">
    <property type="term" value="P:chromatin remodeling"/>
    <property type="evidence" value="ECO:0007669"/>
    <property type="project" value="InterPro"/>
</dbReference>
<keyword evidence="7" id="KW-0539">Nucleus</keyword>
<feature type="region of interest" description="Disordered" evidence="9">
    <location>
        <begin position="1"/>
        <end position="20"/>
    </location>
</feature>